<protein>
    <submittedName>
        <fullName evidence="6">GT2 family glycosyltransferase</fullName>
    </submittedName>
</protein>
<feature type="domain" description="Glycosyltransferase 2-like" evidence="5">
    <location>
        <begin position="32"/>
        <end position="137"/>
    </location>
</feature>
<organism evidence="6 7">
    <name type="scientific">Cupriavidus gilardii J11</name>
    <dbReference type="NCBI Taxonomy" id="936133"/>
    <lineage>
        <taxon>Bacteria</taxon>
        <taxon>Pseudomonadati</taxon>
        <taxon>Pseudomonadota</taxon>
        <taxon>Betaproteobacteria</taxon>
        <taxon>Burkholderiales</taxon>
        <taxon>Burkholderiaceae</taxon>
        <taxon>Cupriavidus</taxon>
    </lineage>
</organism>
<gene>
    <name evidence="6" type="ORF">L602_000400000730</name>
</gene>
<dbReference type="Gene3D" id="3.90.550.10">
    <property type="entry name" value="Spore Coat Polysaccharide Biosynthesis Protein SpsA, Chain A"/>
    <property type="match status" value="1"/>
</dbReference>
<evidence type="ECO:0000256" key="4">
    <source>
        <dbReference type="SAM" id="MobiDB-lite"/>
    </source>
</evidence>
<dbReference type="EMBL" id="VLJN01000034">
    <property type="protein sequence ID" value="TWG81754.1"/>
    <property type="molecule type" value="Genomic_DNA"/>
</dbReference>
<keyword evidence="3 6" id="KW-0808">Transferase</keyword>
<keyword evidence="2" id="KW-0328">Glycosyltransferase</keyword>
<evidence type="ECO:0000259" key="5">
    <source>
        <dbReference type="Pfam" id="PF00535"/>
    </source>
</evidence>
<reference evidence="6 7" key="1">
    <citation type="submission" date="2019-07" db="EMBL/GenBank/DDBJ databases">
        <title>Genome sequencing of lignin-degrading bacterial isolates.</title>
        <authorList>
            <person name="Gladden J."/>
        </authorList>
    </citation>
    <scope>NUCLEOTIDE SEQUENCE [LARGE SCALE GENOMIC DNA]</scope>
    <source>
        <strain evidence="6 7">J11</strain>
    </source>
</reference>
<dbReference type="PANTHER" id="PTHR43179:SF12">
    <property type="entry name" value="GALACTOFURANOSYLTRANSFERASE GLFT2"/>
    <property type="match status" value="1"/>
</dbReference>
<evidence type="ECO:0000256" key="2">
    <source>
        <dbReference type="ARBA" id="ARBA00022676"/>
    </source>
</evidence>
<dbReference type="Proteomes" id="UP000318141">
    <property type="component" value="Unassembled WGS sequence"/>
</dbReference>
<dbReference type="AlphaFoldDB" id="A0A562B9D2"/>
<evidence type="ECO:0000256" key="3">
    <source>
        <dbReference type="ARBA" id="ARBA00022679"/>
    </source>
</evidence>
<dbReference type="InterPro" id="IPR029044">
    <property type="entry name" value="Nucleotide-diphossugar_trans"/>
</dbReference>
<sequence>MNAAVPDAGARQPASRRQSHGQPGAVATPRVSVVVLTYNRRDWLRGTLQRLAVLPENPPLAVVDNGSGDGTADMVRDEFPHATLLRLPTNIGAAARNVGVDWARTPYVAFCDDDTWWEPGALSLAADTLDRHPDVASLTAHLMVVREGRPPETDPISQIMAQSPIPSNGLPGKAILGLLAGASIFRAHAYRRAGGYHPRLFIGGEETLLALDLAAQGWHLVYCPSLRAYHRPCPLRAHRLRRRLLARNAIWSAWLRLPATAAWRESARALPALLREGGIVGCLDTARGLPWILRERTVIPPAVQALRRYLSPR</sequence>
<comment type="caution">
    <text evidence="6">The sequence shown here is derived from an EMBL/GenBank/DDBJ whole genome shotgun (WGS) entry which is preliminary data.</text>
</comment>
<name>A0A562B9D2_9BURK</name>
<dbReference type="Pfam" id="PF00535">
    <property type="entry name" value="Glycos_transf_2"/>
    <property type="match status" value="1"/>
</dbReference>
<accession>A0A562B9D2</accession>
<evidence type="ECO:0000313" key="7">
    <source>
        <dbReference type="Proteomes" id="UP000318141"/>
    </source>
</evidence>
<proteinExistence type="inferred from homology"/>
<feature type="region of interest" description="Disordered" evidence="4">
    <location>
        <begin position="1"/>
        <end position="26"/>
    </location>
</feature>
<keyword evidence="7" id="KW-1185">Reference proteome</keyword>
<dbReference type="InterPro" id="IPR001173">
    <property type="entry name" value="Glyco_trans_2-like"/>
</dbReference>
<evidence type="ECO:0000256" key="1">
    <source>
        <dbReference type="ARBA" id="ARBA00006739"/>
    </source>
</evidence>
<dbReference type="PANTHER" id="PTHR43179">
    <property type="entry name" value="RHAMNOSYLTRANSFERASE WBBL"/>
    <property type="match status" value="1"/>
</dbReference>
<dbReference type="GO" id="GO:0016757">
    <property type="term" value="F:glycosyltransferase activity"/>
    <property type="evidence" value="ECO:0007669"/>
    <property type="project" value="UniProtKB-KW"/>
</dbReference>
<evidence type="ECO:0000313" key="6">
    <source>
        <dbReference type="EMBL" id="TWG81754.1"/>
    </source>
</evidence>
<dbReference type="SUPFAM" id="SSF53448">
    <property type="entry name" value="Nucleotide-diphospho-sugar transferases"/>
    <property type="match status" value="1"/>
</dbReference>
<comment type="similarity">
    <text evidence="1">Belongs to the glycosyltransferase 2 family.</text>
</comment>